<protein>
    <recommendedName>
        <fullName evidence="3">GNAT family N-acetyltransferase</fullName>
    </recommendedName>
</protein>
<reference evidence="1 2" key="1">
    <citation type="submission" date="2021-09" db="EMBL/GenBank/DDBJ databases">
        <title>Whole genome sequence of Nocardioides sp. GBK3QG-3.</title>
        <authorList>
            <person name="Tuo L."/>
        </authorList>
    </citation>
    <scope>NUCLEOTIDE SEQUENCE [LARGE SCALE GENOMIC DNA]</scope>
    <source>
        <strain evidence="1 2">GBK3QG-3</strain>
    </source>
</reference>
<dbReference type="RefSeq" id="WP_224121866.1">
    <property type="nucleotide sequence ID" value="NZ_JAIQZJ010000001.1"/>
</dbReference>
<sequence length="110" mass="12359">MDVYIESAPENITPELALRAERVLDERWNGWLRPLATVKAFGQFLDAWRANDPNGIWGYATEVGDTLVCTVIDSDEPADEFPRAGETADGTPLYDLTGWVWVTADHYDAR</sequence>
<evidence type="ECO:0008006" key="3">
    <source>
        <dbReference type="Google" id="ProtNLM"/>
    </source>
</evidence>
<dbReference type="Proteomes" id="UP000780875">
    <property type="component" value="Unassembled WGS sequence"/>
</dbReference>
<keyword evidence="2" id="KW-1185">Reference proteome</keyword>
<organism evidence="1 2">
    <name type="scientific">Nocardioides mangrovi</name>
    <dbReference type="NCBI Taxonomy" id="2874580"/>
    <lineage>
        <taxon>Bacteria</taxon>
        <taxon>Bacillati</taxon>
        <taxon>Actinomycetota</taxon>
        <taxon>Actinomycetes</taxon>
        <taxon>Propionibacteriales</taxon>
        <taxon>Nocardioidaceae</taxon>
        <taxon>Nocardioides</taxon>
    </lineage>
</organism>
<evidence type="ECO:0000313" key="1">
    <source>
        <dbReference type="EMBL" id="MBZ5737517.1"/>
    </source>
</evidence>
<accession>A0ABS7UA33</accession>
<gene>
    <name evidence="1" type="ORF">K8U61_05030</name>
</gene>
<evidence type="ECO:0000313" key="2">
    <source>
        <dbReference type="Proteomes" id="UP000780875"/>
    </source>
</evidence>
<dbReference type="EMBL" id="JAIQZJ010000001">
    <property type="protein sequence ID" value="MBZ5737517.1"/>
    <property type="molecule type" value="Genomic_DNA"/>
</dbReference>
<name>A0ABS7UA33_9ACTN</name>
<comment type="caution">
    <text evidence="1">The sequence shown here is derived from an EMBL/GenBank/DDBJ whole genome shotgun (WGS) entry which is preliminary data.</text>
</comment>
<proteinExistence type="predicted"/>